<keyword evidence="2" id="KW-0732">Signal</keyword>
<evidence type="ECO:0000256" key="2">
    <source>
        <dbReference type="SAM" id="SignalP"/>
    </source>
</evidence>
<organism evidence="3 4">
    <name type="scientific">Meloidogyne graminicola</name>
    <dbReference type="NCBI Taxonomy" id="189291"/>
    <lineage>
        <taxon>Eukaryota</taxon>
        <taxon>Metazoa</taxon>
        <taxon>Ecdysozoa</taxon>
        <taxon>Nematoda</taxon>
        <taxon>Chromadorea</taxon>
        <taxon>Rhabditida</taxon>
        <taxon>Tylenchina</taxon>
        <taxon>Tylenchomorpha</taxon>
        <taxon>Tylenchoidea</taxon>
        <taxon>Meloidogynidae</taxon>
        <taxon>Meloidogyninae</taxon>
        <taxon>Meloidogyne</taxon>
    </lineage>
</organism>
<feature type="compositionally biased region" description="Acidic residues" evidence="1">
    <location>
        <begin position="208"/>
        <end position="230"/>
    </location>
</feature>
<evidence type="ECO:0008006" key="5">
    <source>
        <dbReference type="Google" id="ProtNLM"/>
    </source>
</evidence>
<feature type="compositionally biased region" description="Basic and acidic residues" evidence="1">
    <location>
        <begin position="187"/>
        <end position="207"/>
    </location>
</feature>
<proteinExistence type="predicted"/>
<dbReference type="EMBL" id="JABEBT010000043">
    <property type="protein sequence ID" value="KAF7635364.1"/>
    <property type="molecule type" value="Genomic_DNA"/>
</dbReference>
<dbReference type="OrthoDB" id="5895044at2759"/>
<evidence type="ECO:0000256" key="1">
    <source>
        <dbReference type="SAM" id="MobiDB-lite"/>
    </source>
</evidence>
<gene>
    <name evidence="3" type="ORF">Mgra_00005186</name>
</gene>
<sequence length="500" mass="56799">MNLILFNSINFLLFCFINKFVFIKTQQVKNIVCANKGMFLKAYCLADYNCNSLKINKPKACIRGLCCTQTKIKKEMVNKRTSEDKGCLKNSFNVGIKCSSTKDCQIKANLNLKAPFSLLECSKQAGICCTNANYLKPLSKGKWCLNWGKSLGKECISNNDCKSTKRPKASCVDSQCCTRPREIINDKKEEDSSPQKSEEFERKKQDNSENEDNFADFEDLYSEEDEEDLEGDKTTEQSYEQENSDKQRNELIEGQQICRSKGFKYKNVRKCSKFITCGNDKIFQCISNHCCLKKIFFEEEEEKEEEFSNGRLPVAPFGFCLTNKKFNKFIGRLCNERTKCPKALDSNKKRLKIICLEGACCAAMHQVKNNWNEKGDTGNNKRRIDVREEEGWILPPKQKYNSFCFDGTPSNTQCISQKDCPNYSRQICENGICCLPNIDQKQYACGGLPSSGQCNYVLQTLSIGAGCKSNFYCVSPGVCCECRFGIPQPNIKGCSDDKQV</sequence>
<name>A0A8S9ZPJ3_9BILA</name>
<reference evidence="3" key="1">
    <citation type="journal article" date="2020" name="Ecol. Evol.">
        <title>Genome structure and content of the rice root-knot nematode (Meloidogyne graminicola).</title>
        <authorList>
            <person name="Phan N.T."/>
            <person name="Danchin E.G.J."/>
            <person name="Klopp C."/>
            <person name="Perfus-Barbeoch L."/>
            <person name="Kozlowski D.K."/>
            <person name="Koutsovoulos G.D."/>
            <person name="Lopez-Roques C."/>
            <person name="Bouchez O."/>
            <person name="Zahm M."/>
            <person name="Besnard G."/>
            <person name="Bellafiore S."/>
        </authorList>
    </citation>
    <scope>NUCLEOTIDE SEQUENCE</scope>
    <source>
        <strain evidence="3">VN-18</strain>
    </source>
</reference>
<feature type="chain" id="PRO_5035922560" description="EB domain-containing protein" evidence="2">
    <location>
        <begin position="26"/>
        <end position="500"/>
    </location>
</feature>
<protein>
    <recommendedName>
        <fullName evidence="5">EB domain-containing protein</fullName>
    </recommendedName>
</protein>
<evidence type="ECO:0000313" key="3">
    <source>
        <dbReference type="EMBL" id="KAF7635364.1"/>
    </source>
</evidence>
<evidence type="ECO:0000313" key="4">
    <source>
        <dbReference type="Proteomes" id="UP000605970"/>
    </source>
</evidence>
<feature type="signal peptide" evidence="2">
    <location>
        <begin position="1"/>
        <end position="25"/>
    </location>
</feature>
<comment type="caution">
    <text evidence="3">The sequence shown here is derived from an EMBL/GenBank/DDBJ whole genome shotgun (WGS) entry which is preliminary data.</text>
</comment>
<accession>A0A8S9ZPJ3</accession>
<dbReference type="AlphaFoldDB" id="A0A8S9ZPJ3"/>
<feature type="region of interest" description="Disordered" evidence="1">
    <location>
        <begin position="187"/>
        <end position="247"/>
    </location>
</feature>
<dbReference type="Proteomes" id="UP000605970">
    <property type="component" value="Unassembled WGS sequence"/>
</dbReference>
<keyword evidence="4" id="KW-1185">Reference proteome</keyword>